<dbReference type="PROSITE" id="PS51112">
    <property type="entry name" value="AMMECR1"/>
    <property type="match status" value="1"/>
</dbReference>
<dbReference type="InterPro" id="IPR027485">
    <property type="entry name" value="AMMECR1_N"/>
</dbReference>
<dbReference type="PANTHER" id="PTHR13016">
    <property type="entry name" value="AMMECR1 HOMOLOG"/>
    <property type="match status" value="1"/>
</dbReference>
<dbReference type="EMBL" id="FUXX01000041">
    <property type="protein sequence ID" value="SKA67242.1"/>
    <property type="molecule type" value="Genomic_DNA"/>
</dbReference>
<dbReference type="NCBIfam" id="TIGR04335">
    <property type="entry name" value="AmmeMemoSam_A"/>
    <property type="match status" value="1"/>
</dbReference>
<organism evidence="2 3">
    <name type="scientific">Succinivibrio dextrinosolvens DSM 3072</name>
    <dbReference type="NCBI Taxonomy" id="1123324"/>
    <lineage>
        <taxon>Bacteria</taxon>
        <taxon>Pseudomonadati</taxon>
        <taxon>Pseudomonadota</taxon>
        <taxon>Gammaproteobacteria</taxon>
        <taxon>Aeromonadales</taxon>
        <taxon>Succinivibrionaceae</taxon>
        <taxon>Succinivibrio</taxon>
    </lineage>
</organism>
<sequence>MSVLAAVAVPHPPLIIPQVGMGREKQIQSTVDSYNKVMEFLASFNPETVVIASPHMETYADYIHVASGHGASGSFAQFGASDVRIEASYDEGFIDELCDEFKAKDLSAGKLGHKMSELDHATMIPMWFLNKYLSSYKVVRIGISGLDICDHYRVGKAVSDVASRLKRKVVFIGSGDLSHRLLDDGPYGFNENGPVFDRTIADSFKKSDFNLLLSIPSAICDGAGECGFRPFVMMAGVLDRKDIDGKLLSYEGPFGVGYAVASFSVTGDDNNNNYLDKFLDSVRKSNDKSKANGDEYTSLARASMEHYVKTQSMLERPDNLPSDLIKKKAAVFVSLKKFGALRGCIGSLAPTCDCVADEIIRFAVNACSHDPRFEPVREDELPYITVSVDVLTSPEKISSTDELDPKKYGVIVRSGYKSGVLLPDLEGVDTPQEQIRICRRKGGIADDESVELERFEVIRHF</sequence>
<dbReference type="InterPro" id="IPR002733">
    <property type="entry name" value="AMMECR1_domain"/>
</dbReference>
<dbReference type="InterPro" id="IPR004183">
    <property type="entry name" value="Xdiol_dOase_suB"/>
</dbReference>
<dbReference type="Pfam" id="PF02900">
    <property type="entry name" value="LigB"/>
    <property type="match status" value="1"/>
</dbReference>
<accession>A0A1T4VQH7</accession>
<dbReference type="STRING" id="83771.SAMN02910357_00424"/>
<dbReference type="SUPFAM" id="SSF53213">
    <property type="entry name" value="LigB-like"/>
    <property type="match status" value="1"/>
</dbReference>
<dbReference type="CDD" id="cd07951">
    <property type="entry name" value="ED_3B_N_AMMECR1"/>
    <property type="match status" value="1"/>
</dbReference>
<feature type="domain" description="AMMECR1" evidence="1">
    <location>
        <begin position="291"/>
        <end position="461"/>
    </location>
</feature>
<proteinExistence type="predicted"/>
<evidence type="ECO:0000313" key="3">
    <source>
        <dbReference type="Proteomes" id="UP000242432"/>
    </source>
</evidence>
<evidence type="ECO:0000313" key="2">
    <source>
        <dbReference type="EMBL" id="SKA67242.1"/>
    </source>
</evidence>
<dbReference type="InterPro" id="IPR027623">
    <property type="entry name" value="AmmeMemoSam_A"/>
</dbReference>
<name>A0A1T4VQH7_9GAMM</name>
<dbReference type="Pfam" id="PF01871">
    <property type="entry name" value="AMMECR1"/>
    <property type="match status" value="1"/>
</dbReference>
<dbReference type="Gene3D" id="3.30.700.20">
    <property type="entry name" value="Hypothetical protein ph0010, domain 1"/>
    <property type="match status" value="1"/>
</dbReference>
<dbReference type="Proteomes" id="UP000242432">
    <property type="component" value="Unassembled WGS sequence"/>
</dbReference>
<dbReference type="GO" id="GO:0016702">
    <property type="term" value="F:oxidoreductase activity, acting on single donors with incorporation of molecular oxygen, incorporation of two atoms of oxygen"/>
    <property type="evidence" value="ECO:0007669"/>
    <property type="project" value="UniProtKB-ARBA"/>
</dbReference>
<dbReference type="RefSeq" id="WP_078929282.1">
    <property type="nucleotide sequence ID" value="NZ_FUXX01000041.1"/>
</dbReference>
<dbReference type="InterPro" id="IPR036071">
    <property type="entry name" value="AMMECR1_dom_sf"/>
</dbReference>
<dbReference type="SUPFAM" id="SSF143447">
    <property type="entry name" value="AMMECR1-like"/>
    <property type="match status" value="1"/>
</dbReference>
<reference evidence="3" key="1">
    <citation type="submission" date="2017-02" db="EMBL/GenBank/DDBJ databases">
        <authorList>
            <person name="Varghese N."/>
            <person name="Submissions S."/>
        </authorList>
    </citation>
    <scope>NUCLEOTIDE SEQUENCE [LARGE SCALE GENOMIC DNA]</scope>
    <source>
        <strain evidence="3">DSM 3072</strain>
    </source>
</reference>
<gene>
    <name evidence="2" type="ORF">SAMN02745213_01923</name>
</gene>
<dbReference type="PANTHER" id="PTHR13016:SF0">
    <property type="entry name" value="AMME SYNDROME CANDIDATE GENE 1 PROTEIN"/>
    <property type="match status" value="1"/>
</dbReference>
<dbReference type="Gene3D" id="3.40.830.10">
    <property type="entry name" value="LigB-like"/>
    <property type="match status" value="1"/>
</dbReference>
<dbReference type="AlphaFoldDB" id="A0A1T4VQH7"/>
<keyword evidence="3" id="KW-1185">Reference proteome</keyword>
<evidence type="ECO:0000259" key="1">
    <source>
        <dbReference type="PROSITE" id="PS51112"/>
    </source>
</evidence>
<dbReference type="InterPro" id="IPR023473">
    <property type="entry name" value="AMMECR1"/>
</dbReference>
<protein>
    <submittedName>
        <fullName evidence="2">Uncharacterized protein, PH0010 family/AmmeMemoRadiSam system protein A/AmmeMemoRadiSam system protein B</fullName>
    </submittedName>
</protein>
<dbReference type="GO" id="GO:0008198">
    <property type="term" value="F:ferrous iron binding"/>
    <property type="evidence" value="ECO:0007669"/>
    <property type="project" value="InterPro"/>
</dbReference>